<protein>
    <submittedName>
        <fullName evidence="2">Uncharacterized protein</fullName>
    </submittedName>
</protein>
<evidence type="ECO:0000313" key="2">
    <source>
        <dbReference type="EMBL" id="KAJ4487082.1"/>
    </source>
</evidence>
<feature type="compositionally biased region" description="Basic and acidic residues" evidence="1">
    <location>
        <begin position="116"/>
        <end position="125"/>
    </location>
</feature>
<evidence type="ECO:0000256" key="1">
    <source>
        <dbReference type="SAM" id="MobiDB-lite"/>
    </source>
</evidence>
<dbReference type="AlphaFoldDB" id="A0A9W9DVK1"/>
<accession>A0A9W9DVK1</accession>
<feature type="region of interest" description="Disordered" evidence="1">
    <location>
        <begin position="209"/>
        <end position="260"/>
    </location>
</feature>
<reference evidence="2" key="1">
    <citation type="submission" date="2022-08" db="EMBL/GenBank/DDBJ databases">
        <authorList>
            <consortium name="DOE Joint Genome Institute"/>
            <person name="Min B."/>
            <person name="Riley R."/>
            <person name="Sierra-Patev S."/>
            <person name="Naranjo-Ortiz M."/>
            <person name="Looney B."/>
            <person name="Konkel Z."/>
            <person name="Slot J.C."/>
            <person name="Sakamoto Y."/>
            <person name="Steenwyk J.L."/>
            <person name="Rokas A."/>
            <person name="Carro J."/>
            <person name="Camarero S."/>
            <person name="Ferreira P."/>
            <person name="Molpeceres G."/>
            <person name="Ruiz-Duenas F.J."/>
            <person name="Serrano A."/>
            <person name="Henrissat B."/>
            <person name="Drula E."/>
            <person name="Hughes K.W."/>
            <person name="Mata J.L."/>
            <person name="Ishikawa N.K."/>
            <person name="Vargas-Isla R."/>
            <person name="Ushijima S."/>
            <person name="Smith C.A."/>
            <person name="Ahrendt S."/>
            <person name="Andreopoulos W."/>
            <person name="He G."/>
            <person name="Labutti K."/>
            <person name="Lipzen A."/>
            <person name="Ng V."/>
            <person name="Sandor L."/>
            <person name="Barry K."/>
            <person name="Martinez A.T."/>
            <person name="Xiao Y."/>
            <person name="Gibbons J.G."/>
            <person name="Terashima K."/>
            <person name="Hibbett D.S."/>
            <person name="Grigoriev I.V."/>
        </authorList>
    </citation>
    <scope>NUCLEOTIDE SEQUENCE</scope>
    <source>
        <strain evidence="2">Sp2 HRB7682 ss15</strain>
    </source>
</reference>
<dbReference type="Proteomes" id="UP001150238">
    <property type="component" value="Unassembled WGS sequence"/>
</dbReference>
<feature type="region of interest" description="Disordered" evidence="1">
    <location>
        <begin position="295"/>
        <end position="320"/>
    </location>
</feature>
<comment type="caution">
    <text evidence="2">The sequence shown here is derived from an EMBL/GenBank/DDBJ whole genome shotgun (WGS) entry which is preliminary data.</text>
</comment>
<organism evidence="2 3">
    <name type="scientific">Lentinula lateritia</name>
    <dbReference type="NCBI Taxonomy" id="40482"/>
    <lineage>
        <taxon>Eukaryota</taxon>
        <taxon>Fungi</taxon>
        <taxon>Dikarya</taxon>
        <taxon>Basidiomycota</taxon>
        <taxon>Agaricomycotina</taxon>
        <taxon>Agaricomycetes</taxon>
        <taxon>Agaricomycetidae</taxon>
        <taxon>Agaricales</taxon>
        <taxon>Marasmiineae</taxon>
        <taxon>Omphalotaceae</taxon>
        <taxon>Lentinula</taxon>
    </lineage>
</organism>
<feature type="compositionally biased region" description="Basic and acidic residues" evidence="1">
    <location>
        <begin position="224"/>
        <end position="235"/>
    </location>
</feature>
<feature type="region of interest" description="Disordered" evidence="1">
    <location>
        <begin position="398"/>
        <end position="451"/>
    </location>
</feature>
<proteinExistence type="predicted"/>
<reference evidence="2" key="2">
    <citation type="journal article" date="2023" name="Proc. Natl. Acad. Sci. U.S.A.">
        <title>A global phylogenomic analysis of the shiitake genus Lentinula.</title>
        <authorList>
            <person name="Sierra-Patev S."/>
            <person name="Min B."/>
            <person name="Naranjo-Ortiz M."/>
            <person name="Looney B."/>
            <person name="Konkel Z."/>
            <person name="Slot J.C."/>
            <person name="Sakamoto Y."/>
            <person name="Steenwyk J.L."/>
            <person name="Rokas A."/>
            <person name="Carro J."/>
            <person name="Camarero S."/>
            <person name="Ferreira P."/>
            <person name="Molpeceres G."/>
            <person name="Ruiz-Duenas F.J."/>
            <person name="Serrano A."/>
            <person name="Henrissat B."/>
            <person name="Drula E."/>
            <person name="Hughes K.W."/>
            <person name="Mata J.L."/>
            <person name="Ishikawa N.K."/>
            <person name="Vargas-Isla R."/>
            <person name="Ushijima S."/>
            <person name="Smith C.A."/>
            <person name="Donoghue J."/>
            <person name="Ahrendt S."/>
            <person name="Andreopoulos W."/>
            <person name="He G."/>
            <person name="LaButti K."/>
            <person name="Lipzen A."/>
            <person name="Ng V."/>
            <person name="Riley R."/>
            <person name="Sandor L."/>
            <person name="Barry K."/>
            <person name="Martinez A.T."/>
            <person name="Xiao Y."/>
            <person name="Gibbons J.G."/>
            <person name="Terashima K."/>
            <person name="Grigoriev I.V."/>
            <person name="Hibbett D."/>
        </authorList>
    </citation>
    <scope>NUCLEOTIDE SEQUENCE</scope>
    <source>
        <strain evidence="2">Sp2 HRB7682 ss15</strain>
    </source>
</reference>
<feature type="region of interest" description="Disordered" evidence="1">
    <location>
        <begin position="94"/>
        <end position="125"/>
    </location>
</feature>
<feature type="compositionally biased region" description="Polar residues" evidence="1">
    <location>
        <begin position="486"/>
        <end position="498"/>
    </location>
</feature>
<evidence type="ECO:0000313" key="3">
    <source>
        <dbReference type="Proteomes" id="UP001150238"/>
    </source>
</evidence>
<name>A0A9W9DVK1_9AGAR</name>
<gene>
    <name evidence="2" type="ORF">C8J55DRAFT_558162</name>
</gene>
<feature type="compositionally biased region" description="Basic and acidic residues" evidence="1">
    <location>
        <begin position="305"/>
        <end position="320"/>
    </location>
</feature>
<feature type="region of interest" description="Disordered" evidence="1">
    <location>
        <begin position="481"/>
        <end position="507"/>
    </location>
</feature>
<dbReference type="EMBL" id="JANVFS010000009">
    <property type="protein sequence ID" value="KAJ4487082.1"/>
    <property type="molecule type" value="Genomic_DNA"/>
</dbReference>
<sequence>MAINHPEWYQGLQPSVSGAATEQPFLTCKSKPHRDMESEAKAAHKQARMEQADTFRGVHLDPNAHHWNEMEEDDDHFLDGIIEFGDGRQYKADTTEGPMPSACPPEVNTREPTTSSEEHPEAVRKEDRFADNFDRSWPCTKDVSTLTSDFAHLPSLEHRTIFLLRPLSLPILRWKRRGYSLTNGQTDWSLTITPGSWVGLPNVQIRDSQLPPHLLNGPPITPSFERRQSSRDSRYSARPLSSAGHSSVRHRSQSPVLSHVHAAVSSPITVSTESPVSTPQVSAAVLEDIKKDLMQSAAARAKQRRQQEEGEREKEKERARRKAAEIEAGLVEEKEKAEQEKVKVEASSQHWWNLSSTKEAKVSAIIEEAVSSVQTKPASIPGVNGVSFEKSPLRRLSTTRMPPQDASCPPFARKSSSFALPTPATPFGTAESWRSKPSAVAPPPSPNHHQQLQRNPMLCHLKVVDYSDLAEFMGVPEKIEEEQSKDLQVTHSETVSPSKSRRPVGSDFFDEESPSFIVSSTSTVRSDAGAWETNNEVPAVISVVDEKCSK</sequence>